<name>T2J5G9_CROWT</name>
<dbReference type="Gene3D" id="1.10.10.2480">
    <property type="match status" value="1"/>
</dbReference>
<comment type="caution">
    <text evidence="2">The sequence shown here is derived from an EMBL/GenBank/DDBJ whole genome shotgun (WGS) entry which is preliminary data.</text>
</comment>
<dbReference type="Pfam" id="PF04760">
    <property type="entry name" value="IF2_N"/>
    <property type="match status" value="1"/>
</dbReference>
<dbReference type="GO" id="GO:0003743">
    <property type="term" value="F:translation initiation factor activity"/>
    <property type="evidence" value="ECO:0007669"/>
    <property type="project" value="UniProtKB-KW"/>
</dbReference>
<dbReference type="AlphaFoldDB" id="T2J5G9"/>
<keyword evidence="2" id="KW-0648">Protein biosynthesis</keyword>
<keyword evidence="2" id="KW-0396">Initiation factor</keyword>
<reference evidence="2 3" key="1">
    <citation type="submission" date="2013-01" db="EMBL/GenBank/DDBJ databases">
        <authorList>
            <person name="Bench S."/>
        </authorList>
    </citation>
    <scope>NUCLEOTIDE SEQUENCE [LARGE SCALE GENOMIC DNA]</scope>
    <source>
        <strain evidence="2 3">WH 0401</strain>
    </source>
</reference>
<proteinExistence type="predicted"/>
<sequence length="63" mass="6999">MNLENKDILEICGQLNIAVKSHSSTITESDAERIKGMVDKYLAQQGTAQAKDEEASKDKNNKF</sequence>
<dbReference type="InterPro" id="IPR006847">
    <property type="entry name" value="IF2_N"/>
</dbReference>
<evidence type="ECO:0000259" key="1">
    <source>
        <dbReference type="Pfam" id="PF04760"/>
    </source>
</evidence>
<dbReference type="Proteomes" id="UP000018198">
    <property type="component" value="Unassembled WGS sequence"/>
</dbReference>
<evidence type="ECO:0000313" key="3">
    <source>
        <dbReference type="Proteomes" id="UP000018198"/>
    </source>
</evidence>
<organism evidence="2 3">
    <name type="scientific">Crocosphaera watsonii WH 0401</name>
    <dbReference type="NCBI Taxonomy" id="555881"/>
    <lineage>
        <taxon>Bacteria</taxon>
        <taxon>Bacillati</taxon>
        <taxon>Cyanobacteriota</taxon>
        <taxon>Cyanophyceae</taxon>
        <taxon>Oscillatoriophycideae</taxon>
        <taxon>Chroococcales</taxon>
        <taxon>Aphanothecaceae</taxon>
        <taxon>Crocosphaera</taxon>
    </lineage>
</organism>
<gene>
    <name evidence="2" type="ORF">CWATWH0401_4291</name>
</gene>
<accession>T2J5G9</accession>
<protein>
    <submittedName>
        <fullName evidence="2">Translation initiation factor 2</fullName>
    </submittedName>
</protein>
<evidence type="ECO:0000313" key="2">
    <source>
        <dbReference type="EMBL" id="CCQ60445.1"/>
    </source>
</evidence>
<reference evidence="2 3" key="2">
    <citation type="submission" date="2013-09" db="EMBL/GenBank/DDBJ databases">
        <title>Whole genome comparison of six Crocosphaera watsonii strains with differing phenotypes.</title>
        <authorList>
            <person name="Bench S.R."/>
            <person name="Heller P."/>
            <person name="Frank I."/>
            <person name="Arciniega M."/>
            <person name="Shilova I.N."/>
            <person name="Zehr J.P."/>
        </authorList>
    </citation>
    <scope>NUCLEOTIDE SEQUENCE [LARGE SCALE GENOMIC DNA]</scope>
    <source>
        <strain evidence="2 3">WH 0401</strain>
    </source>
</reference>
<feature type="domain" description="Translation initiation factor IF-2 N-terminal" evidence="1">
    <location>
        <begin position="1"/>
        <end position="37"/>
    </location>
</feature>
<dbReference type="EMBL" id="CAQM01000150">
    <property type="protein sequence ID" value="CCQ60445.1"/>
    <property type="molecule type" value="Genomic_DNA"/>
</dbReference>